<dbReference type="InterPro" id="IPR056937">
    <property type="entry name" value="YqbQ/XkdQ"/>
</dbReference>
<feature type="domain" description="YqbQ/XkdQ" evidence="1">
    <location>
        <begin position="40"/>
        <end position="166"/>
    </location>
</feature>
<name>A0A3A6W730_9FIRM</name>
<dbReference type="SUPFAM" id="SSF69279">
    <property type="entry name" value="Phage tail proteins"/>
    <property type="match status" value="1"/>
</dbReference>
<evidence type="ECO:0000259" key="1">
    <source>
        <dbReference type="Pfam" id="PF24032"/>
    </source>
</evidence>
<protein>
    <recommendedName>
        <fullName evidence="1">YqbQ/XkdQ domain-containing protein</fullName>
    </recommendedName>
</protein>
<dbReference type="EMBL" id="QXZZ01000026">
    <property type="protein sequence ID" value="RJY50465.1"/>
    <property type="molecule type" value="Genomic_DNA"/>
</dbReference>
<dbReference type="Proteomes" id="UP000277803">
    <property type="component" value="Unassembled WGS sequence"/>
</dbReference>
<organism evidence="2 3">
    <name type="scientific">Veillonella atypica</name>
    <dbReference type="NCBI Taxonomy" id="39777"/>
    <lineage>
        <taxon>Bacteria</taxon>
        <taxon>Bacillati</taxon>
        <taxon>Bacillota</taxon>
        <taxon>Negativicutes</taxon>
        <taxon>Veillonellales</taxon>
        <taxon>Veillonellaceae</taxon>
        <taxon>Veillonella</taxon>
    </lineage>
</organism>
<dbReference type="RefSeq" id="WP_119982497.1">
    <property type="nucleotide sequence ID" value="NZ_QXZZ01000026.1"/>
</dbReference>
<comment type="caution">
    <text evidence="2">The sequence shown here is derived from an EMBL/GenBank/DDBJ whole genome shotgun (WGS) entry which is preliminary data.</text>
</comment>
<reference evidence="2 3" key="1">
    <citation type="submission" date="2018-09" db="EMBL/GenBank/DDBJ databases">
        <title>Genome sequence of Veillonella atypica isolated from periodontal Korean patients.</title>
        <authorList>
            <person name="Lee J.-H."/>
            <person name="Moon J.-H."/>
            <person name="Shin S.-Y."/>
        </authorList>
    </citation>
    <scope>NUCLEOTIDE SEQUENCE [LARGE SCALE GENOMIC DNA]</scope>
    <source>
        <strain evidence="2 3">KHUD_V1</strain>
    </source>
</reference>
<accession>A0A3A6W730</accession>
<proteinExistence type="predicted"/>
<dbReference type="AlphaFoldDB" id="A0A3A6W730"/>
<evidence type="ECO:0000313" key="3">
    <source>
        <dbReference type="Proteomes" id="UP000277803"/>
    </source>
</evidence>
<feature type="domain" description="YqbQ/XkdQ" evidence="1">
    <location>
        <begin position="224"/>
        <end position="398"/>
    </location>
</feature>
<dbReference type="Pfam" id="PF24032">
    <property type="entry name" value="YQBQ"/>
    <property type="match status" value="2"/>
</dbReference>
<evidence type="ECO:0000313" key="2">
    <source>
        <dbReference type="EMBL" id="RJY50465.1"/>
    </source>
</evidence>
<sequence length="573" mass="63511">MDESHSEKITHAPLRVRYELIVMHDRKDMYLIDPQDGVTLDRSPDLAPAKLSFKVFKDKVLNIEEGDLVNFKVNGKLVFVGYIFEKKRSKDNFIEVTAYDQCKYLKSEGYYVFDGKKTASELIKALAEDLAIKVGDITPTTYKIGYIYDGKTYQDIILDMLKQTSIYSPAIPVMKPLKKQTDSNFTGPNGAYYEQNDIKYLTDHGYTQEAAIAELAKSDKYKKQDEEMKERKPVYIAYDDNGLLVVKELNDMITDVLIDATQVGDYSYTSSIEDTFTQILVVREANVMKDGKKTKEFLRTGSAAAKNEIAKWGVLQKVIKPDDKKTNVIEFAKNKLETLAKKTHTLRLKECLGHTEIRPGSGIWLNFNVGDQIINELVYVQAVTHNFNNNKHVMDLDVIYFDKQKPDITVIDNGDEEIRKRIQAMNKKSGGTANGSGASGNATATNAGVQAGFDSIEGTSSPYGDVGCVDRATAGGSYYNSDLADAYNQGIKDVPGLKTFMNGRGYAIESYTGSANPGDILIYDGDEHVVIADGAGGCVGNSTKAGSVIHYSDVNYAYHNGTPPTHIIRTGVK</sequence>
<gene>
    <name evidence="2" type="ORF">D2965_05125</name>
</gene>